<dbReference type="Gene3D" id="1.20.58.60">
    <property type="match status" value="2"/>
</dbReference>
<organism evidence="6 7">
    <name type="scientific">Tetraparma gracilis</name>
    <dbReference type="NCBI Taxonomy" id="2962635"/>
    <lineage>
        <taxon>Eukaryota</taxon>
        <taxon>Sar</taxon>
        <taxon>Stramenopiles</taxon>
        <taxon>Ochrophyta</taxon>
        <taxon>Bolidophyceae</taxon>
        <taxon>Parmales</taxon>
        <taxon>Triparmaceae</taxon>
        <taxon>Tetraparma</taxon>
    </lineage>
</organism>
<gene>
    <name evidence="6" type="ORF">TeGR_g7367</name>
</gene>
<dbReference type="EMBL" id="BRYB01003704">
    <property type="protein sequence ID" value="GMI19278.1"/>
    <property type="molecule type" value="Genomic_DNA"/>
</dbReference>
<sequence>MATKSTPWGDKKVVEETADEWVAVQTKTFTRWCNSHLRARDLEIPEGELLTAVSDGTKLLNLLEIIGKDSIQSVAGRKFYPSEKCKMEIHKLENCNLIFEYLKAKELKIVNIGSSDVKDGNQRLVLGLLWTIILRFAIDEDGKEGLLLWCRKNTKGYDSVDVQNFSRSWQDGLAFAALINKFRPDLLNYDEMLARKDDPMFVMQSAFDAAEKAGISKLLDAEDIVNSAKPDDKSIVAYLSMWFAKFAALAQKDALADAIKKALATTMHHEQLVSTYTADSSSLLSWTRVQSAKFSDEAALNVVSTDAVKELIESSNTFKNTEKPEKQQNLAATEALIANLRLSQRNNERPMHAPEIEVDDLETEWAGLEKAEQVFEDGAFELLDAYEHTDYALQRFSNKVSKIEDFVSNSAPTFSSGDYGSSVESCNALLKKCLNFKNQVPRFTTMMASCADFVGLCHEKHEGTQGAKDRLAAAQTSLDSLVASATDFESHVQEKLAEEQRLLALKEQYEVDLSNFEFSLWEFEETLKEPVSMCNSVDAVTAVIARTEATKAELEGAEASLVAIEATRAELEAAKYPVERKTAEARELFDSLTASLPSRFASLQAAHASQASKQKVKEEFAAASNMMMEFCVETTRLVTSLTRRMSIAPDKAAEKLNGISDTFNADGPAKLAAVEAAHEAQVASEIFVNSLCSHTVFSCRLVYAECSENLKGAIEVTASHILAQSQGAALSAEQAKEIRETFDVFDSDKSGRLTLKEFQDGLQGMGLVMSDDDSKAEFVKRDLDNSESLSFEEFAAFILEQFQSGSSEADIQVAFNGLCDGKDKMDEATMNQWFAADQKNVDYMNKGMPSGEYGPFVVEIFKV</sequence>
<evidence type="ECO:0000259" key="4">
    <source>
        <dbReference type="PROSITE" id="PS50021"/>
    </source>
</evidence>
<dbReference type="SMART" id="SM00033">
    <property type="entry name" value="CH"/>
    <property type="match status" value="2"/>
</dbReference>
<reference evidence="6 7" key="1">
    <citation type="journal article" date="2023" name="Commun. Biol.">
        <title>Genome analysis of Parmales, the sister group of diatoms, reveals the evolutionary specialization of diatoms from phago-mixotrophs to photoautotrophs.</title>
        <authorList>
            <person name="Ban H."/>
            <person name="Sato S."/>
            <person name="Yoshikawa S."/>
            <person name="Yamada K."/>
            <person name="Nakamura Y."/>
            <person name="Ichinomiya M."/>
            <person name="Sato N."/>
            <person name="Blanc-Mathieu R."/>
            <person name="Endo H."/>
            <person name="Kuwata A."/>
            <person name="Ogata H."/>
        </authorList>
    </citation>
    <scope>NUCLEOTIDE SEQUENCE [LARGE SCALE GENOMIC DNA]</scope>
</reference>
<evidence type="ECO:0000256" key="1">
    <source>
        <dbReference type="ARBA" id="ARBA00022737"/>
    </source>
</evidence>
<evidence type="ECO:0008006" key="8">
    <source>
        <dbReference type="Google" id="ProtNLM"/>
    </source>
</evidence>
<feature type="domain" description="EF-hand" evidence="5">
    <location>
        <begin position="733"/>
        <end position="768"/>
    </location>
</feature>
<keyword evidence="3" id="KW-0009">Actin-binding</keyword>
<dbReference type="PANTHER" id="PTHR11915">
    <property type="entry name" value="SPECTRIN/FILAMIN RELATED CYTOSKELETAL PROTEIN"/>
    <property type="match status" value="1"/>
</dbReference>
<name>A0ABQ6M4J7_9STRA</name>
<feature type="domain" description="Calponin-homology (CH)" evidence="4">
    <location>
        <begin position="23"/>
        <end position="137"/>
    </location>
</feature>
<evidence type="ECO:0000313" key="7">
    <source>
        <dbReference type="Proteomes" id="UP001165060"/>
    </source>
</evidence>
<dbReference type="InterPro" id="IPR011992">
    <property type="entry name" value="EF-hand-dom_pair"/>
</dbReference>
<dbReference type="Pfam" id="PF13499">
    <property type="entry name" value="EF-hand_7"/>
    <property type="match status" value="1"/>
</dbReference>
<dbReference type="SUPFAM" id="SSF47473">
    <property type="entry name" value="EF-hand"/>
    <property type="match status" value="1"/>
</dbReference>
<evidence type="ECO:0000259" key="5">
    <source>
        <dbReference type="PROSITE" id="PS50222"/>
    </source>
</evidence>
<dbReference type="InterPro" id="IPR018247">
    <property type="entry name" value="EF_Hand_1_Ca_BS"/>
</dbReference>
<dbReference type="PROSITE" id="PS00018">
    <property type="entry name" value="EF_HAND_1"/>
    <property type="match status" value="1"/>
</dbReference>
<keyword evidence="7" id="KW-1185">Reference proteome</keyword>
<comment type="caution">
    <text evidence="6">The sequence shown here is derived from an EMBL/GenBank/DDBJ whole genome shotgun (WGS) entry which is preliminary data.</text>
</comment>
<dbReference type="PROSITE" id="PS50021">
    <property type="entry name" value="CH"/>
    <property type="match status" value="2"/>
</dbReference>
<evidence type="ECO:0000313" key="6">
    <source>
        <dbReference type="EMBL" id="GMI19278.1"/>
    </source>
</evidence>
<proteinExistence type="predicted"/>
<dbReference type="InterPro" id="IPR001589">
    <property type="entry name" value="Actinin_actin-bd_CS"/>
</dbReference>
<dbReference type="SUPFAM" id="SSF46966">
    <property type="entry name" value="Spectrin repeat"/>
    <property type="match status" value="3"/>
</dbReference>
<dbReference type="PROSITE" id="PS00019">
    <property type="entry name" value="ACTININ_1"/>
    <property type="match status" value="1"/>
</dbReference>
<dbReference type="PROSITE" id="PS50222">
    <property type="entry name" value="EF_HAND_2"/>
    <property type="match status" value="1"/>
</dbReference>
<dbReference type="Proteomes" id="UP001165060">
    <property type="component" value="Unassembled WGS sequence"/>
</dbReference>
<dbReference type="Gene3D" id="1.10.238.10">
    <property type="entry name" value="EF-hand"/>
    <property type="match status" value="1"/>
</dbReference>
<keyword evidence="2" id="KW-0106">Calcium</keyword>
<dbReference type="PROSITE" id="PS00020">
    <property type="entry name" value="ACTININ_2"/>
    <property type="match status" value="1"/>
</dbReference>
<feature type="domain" description="Calponin-homology (CH)" evidence="4">
    <location>
        <begin position="140"/>
        <end position="247"/>
    </location>
</feature>
<evidence type="ECO:0000256" key="2">
    <source>
        <dbReference type="ARBA" id="ARBA00022837"/>
    </source>
</evidence>
<dbReference type="InterPro" id="IPR036872">
    <property type="entry name" value="CH_dom_sf"/>
</dbReference>
<dbReference type="InterPro" id="IPR002048">
    <property type="entry name" value="EF_hand_dom"/>
</dbReference>
<dbReference type="Pfam" id="PF00307">
    <property type="entry name" value="CH"/>
    <property type="match status" value="2"/>
</dbReference>
<keyword evidence="1" id="KW-0677">Repeat</keyword>
<evidence type="ECO:0000256" key="3">
    <source>
        <dbReference type="ARBA" id="ARBA00023203"/>
    </source>
</evidence>
<dbReference type="InterPro" id="IPR001715">
    <property type="entry name" value="CH_dom"/>
</dbReference>
<accession>A0ABQ6M4J7</accession>
<dbReference type="SUPFAM" id="SSF47576">
    <property type="entry name" value="Calponin-homology domain, CH-domain"/>
    <property type="match status" value="1"/>
</dbReference>
<dbReference type="Gene3D" id="1.10.418.10">
    <property type="entry name" value="Calponin-like domain"/>
    <property type="match status" value="2"/>
</dbReference>
<dbReference type="CDD" id="cd00051">
    <property type="entry name" value="EFh"/>
    <property type="match status" value="1"/>
</dbReference>
<protein>
    <recommendedName>
        <fullName evidence="8">Calmodulin</fullName>
    </recommendedName>
</protein>
<dbReference type="SMART" id="SM00054">
    <property type="entry name" value="EFh"/>
    <property type="match status" value="2"/>
</dbReference>